<dbReference type="OrthoDB" id="2139971at2759"/>
<dbReference type="GO" id="GO:0004674">
    <property type="term" value="F:protein serine/threonine kinase activity"/>
    <property type="evidence" value="ECO:0007669"/>
    <property type="project" value="TreeGrafter"/>
</dbReference>
<feature type="non-terminal residue" evidence="6">
    <location>
        <position position="1"/>
    </location>
</feature>
<keyword evidence="7" id="KW-1185">Reference proteome</keyword>
<dbReference type="InterPro" id="IPR001245">
    <property type="entry name" value="Ser-Thr/Tyr_kinase_cat_dom"/>
</dbReference>
<evidence type="ECO:0000256" key="3">
    <source>
        <dbReference type="ARBA" id="ARBA00022777"/>
    </source>
</evidence>
<dbReference type="PROSITE" id="PS50011">
    <property type="entry name" value="PROTEIN_KINASE_DOM"/>
    <property type="match status" value="1"/>
</dbReference>
<comment type="caution">
    <text evidence="6">The sequence shown here is derived from an EMBL/GenBank/DDBJ whole genome shotgun (WGS) entry which is preliminary data.</text>
</comment>
<dbReference type="GO" id="GO:0005524">
    <property type="term" value="F:ATP binding"/>
    <property type="evidence" value="ECO:0007669"/>
    <property type="project" value="UniProtKB-KW"/>
</dbReference>
<dbReference type="PRINTS" id="PR00109">
    <property type="entry name" value="TYRKINASE"/>
</dbReference>
<reference evidence="6 7" key="1">
    <citation type="submission" date="2016-07" db="EMBL/GenBank/DDBJ databases">
        <title>Pervasive Adenine N6-methylation of Active Genes in Fungi.</title>
        <authorList>
            <consortium name="DOE Joint Genome Institute"/>
            <person name="Mondo S.J."/>
            <person name="Dannebaum R.O."/>
            <person name="Kuo R.C."/>
            <person name="Labutti K."/>
            <person name="Haridas S."/>
            <person name="Kuo A."/>
            <person name="Salamov A."/>
            <person name="Ahrendt S.R."/>
            <person name="Lipzen A."/>
            <person name="Sullivan W."/>
            <person name="Andreopoulos W.B."/>
            <person name="Clum A."/>
            <person name="Lindquist E."/>
            <person name="Daum C."/>
            <person name="Ramamoorthy G.K."/>
            <person name="Gryganskyi A."/>
            <person name="Culley D."/>
            <person name="Magnuson J.K."/>
            <person name="James T.Y."/>
            <person name="O'Malley M.A."/>
            <person name="Stajich J.E."/>
            <person name="Spatafora J.W."/>
            <person name="Visel A."/>
            <person name="Grigoriev I.V."/>
        </authorList>
    </citation>
    <scope>NUCLEOTIDE SEQUENCE [LARGE SCALE GENOMIC DNA]</scope>
    <source>
        <strain evidence="6 7">JEL800</strain>
    </source>
</reference>
<dbReference type="AlphaFoldDB" id="A0A1Y2B7W4"/>
<feature type="non-terminal residue" evidence="6">
    <location>
        <position position="194"/>
    </location>
</feature>
<protein>
    <submittedName>
        <fullName evidence="6">Kinase-like protein</fullName>
    </submittedName>
</protein>
<feature type="domain" description="Protein kinase" evidence="5">
    <location>
        <begin position="1"/>
        <end position="194"/>
    </location>
</feature>
<dbReference type="InterPro" id="IPR051681">
    <property type="entry name" value="Ser/Thr_Kinases-Pseudokinases"/>
</dbReference>
<dbReference type="Pfam" id="PF07714">
    <property type="entry name" value="PK_Tyr_Ser-Thr"/>
    <property type="match status" value="1"/>
</dbReference>
<dbReference type="EMBL" id="MCGO01000080">
    <property type="protein sequence ID" value="ORY30913.1"/>
    <property type="molecule type" value="Genomic_DNA"/>
</dbReference>
<dbReference type="InterPro" id="IPR000719">
    <property type="entry name" value="Prot_kinase_dom"/>
</dbReference>
<evidence type="ECO:0000256" key="4">
    <source>
        <dbReference type="ARBA" id="ARBA00022840"/>
    </source>
</evidence>
<evidence type="ECO:0000256" key="2">
    <source>
        <dbReference type="ARBA" id="ARBA00022741"/>
    </source>
</evidence>
<keyword evidence="3 6" id="KW-0418">Kinase</keyword>
<dbReference type="STRING" id="329046.A0A1Y2B7W4"/>
<dbReference type="Proteomes" id="UP000193642">
    <property type="component" value="Unassembled WGS sequence"/>
</dbReference>
<accession>A0A1Y2B7W4</accession>
<organism evidence="6 7">
    <name type="scientific">Rhizoclosmatium globosum</name>
    <dbReference type="NCBI Taxonomy" id="329046"/>
    <lineage>
        <taxon>Eukaryota</taxon>
        <taxon>Fungi</taxon>
        <taxon>Fungi incertae sedis</taxon>
        <taxon>Chytridiomycota</taxon>
        <taxon>Chytridiomycota incertae sedis</taxon>
        <taxon>Chytridiomycetes</taxon>
        <taxon>Chytridiales</taxon>
        <taxon>Chytriomycetaceae</taxon>
        <taxon>Rhizoclosmatium</taxon>
    </lineage>
</organism>
<keyword evidence="1" id="KW-0808">Transferase</keyword>
<evidence type="ECO:0000256" key="1">
    <source>
        <dbReference type="ARBA" id="ARBA00022679"/>
    </source>
</evidence>
<dbReference type="Gene3D" id="1.10.510.10">
    <property type="entry name" value="Transferase(Phosphotransferase) domain 1"/>
    <property type="match status" value="1"/>
</dbReference>
<gene>
    <name evidence="6" type="ORF">BCR33DRAFT_638772</name>
</gene>
<dbReference type="InterPro" id="IPR011009">
    <property type="entry name" value="Kinase-like_dom_sf"/>
</dbReference>
<evidence type="ECO:0000313" key="6">
    <source>
        <dbReference type="EMBL" id="ORY30913.1"/>
    </source>
</evidence>
<dbReference type="SUPFAM" id="SSF56112">
    <property type="entry name" value="Protein kinase-like (PK-like)"/>
    <property type="match status" value="1"/>
</dbReference>
<dbReference type="PANTHER" id="PTHR44329:SF288">
    <property type="entry name" value="MITOGEN-ACTIVATED PROTEIN KINASE KINASE KINASE 20"/>
    <property type="match status" value="1"/>
</dbReference>
<proteinExistence type="predicted"/>
<keyword evidence="4" id="KW-0067">ATP-binding</keyword>
<evidence type="ECO:0000313" key="7">
    <source>
        <dbReference type="Proteomes" id="UP000193642"/>
    </source>
</evidence>
<dbReference type="PANTHER" id="PTHR44329">
    <property type="entry name" value="SERINE/THREONINE-PROTEIN KINASE TNNI3K-RELATED"/>
    <property type="match status" value="1"/>
</dbReference>
<keyword evidence="2" id="KW-0547">Nucleotide-binding</keyword>
<evidence type="ECO:0000259" key="5">
    <source>
        <dbReference type="PROSITE" id="PS50011"/>
    </source>
</evidence>
<sequence>LLVTPYLKNGNILQYSKLYPGHSLRLLTETASTMSSLHSLGILHGALRSSNVLVDDAGKAVVADFGLWEYRRDVGIDGLARNGWRRWTAPEVLRGGNLKPHSDVYSFAMTMYEILSGNMPFHNTLNDPDDPNSGFDPDTEESDIARLVLFDSIRPTRPSHCPDKFWALIESCWIQDPLQRPSFSSIEGQLQTLL</sequence>
<name>A0A1Y2B7W4_9FUNG</name>